<keyword evidence="2" id="KW-0031">Aminopeptidase</keyword>
<dbReference type="PANTHER" id="PTHR22946">
    <property type="entry name" value="DIENELACTONE HYDROLASE DOMAIN-CONTAINING PROTEIN-RELATED"/>
    <property type="match status" value="1"/>
</dbReference>
<evidence type="ECO:0000256" key="1">
    <source>
        <dbReference type="ARBA" id="ARBA00008645"/>
    </source>
</evidence>
<comment type="similarity">
    <text evidence="1">Belongs to the AB hydrolase superfamily.</text>
</comment>
<dbReference type="SUPFAM" id="SSF53474">
    <property type="entry name" value="alpha/beta-Hydrolases"/>
    <property type="match status" value="1"/>
</dbReference>
<evidence type="ECO:0000313" key="3">
    <source>
        <dbReference type="Proteomes" id="UP000822993"/>
    </source>
</evidence>
<dbReference type="RefSeq" id="WP_193718935.1">
    <property type="nucleotide sequence ID" value="NZ_JACSPN010000004.1"/>
</dbReference>
<name>A0A9D5U7I5_9CELL</name>
<accession>A0A9D5U7I5</accession>
<keyword evidence="3" id="KW-1185">Reference proteome</keyword>
<protein>
    <submittedName>
        <fullName evidence="2">Dipeptidyl aminopeptidase</fullName>
    </submittedName>
</protein>
<dbReference type="Gene3D" id="3.40.50.1820">
    <property type="entry name" value="alpha/beta hydrolase"/>
    <property type="match status" value="1"/>
</dbReference>
<dbReference type="PANTHER" id="PTHR22946:SF12">
    <property type="entry name" value="CONIDIAL PIGMENT BIOSYNTHESIS PROTEIN AYG1 (AFU_ORTHOLOGUE AFUA_2G17550)"/>
    <property type="match status" value="1"/>
</dbReference>
<keyword evidence="2" id="KW-0645">Protease</keyword>
<dbReference type="AlphaFoldDB" id="A0A9D5U7I5"/>
<proteinExistence type="inferred from homology"/>
<keyword evidence="2" id="KW-0378">Hydrolase</keyword>
<dbReference type="EMBL" id="JACSPN010000004">
    <property type="protein sequence ID" value="MBE7699643.1"/>
    <property type="molecule type" value="Genomic_DNA"/>
</dbReference>
<comment type="caution">
    <text evidence="2">The sequence shown here is derived from an EMBL/GenBank/DDBJ whole genome shotgun (WGS) entry which is preliminary data.</text>
</comment>
<dbReference type="Proteomes" id="UP000822993">
    <property type="component" value="Unassembled WGS sequence"/>
</dbReference>
<reference evidence="2 3" key="1">
    <citation type="submission" date="2020-08" db="EMBL/GenBank/DDBJ databases">
        <title>A Genomic Blueprint of the Chicken Gut Microbiome.</title>
        <authorList>
            <person name="Gilroy R."/>
            <person name="Ravi A."/>
            <person name="Getino M."/>
            <person name="Pursley I."/>
            <person name="Horton D.L."/>
            <person name="Alikhan N.-F."/>
            <person name="Baker D."/>
            <person name="Gharbi K."/>
            <person name="Hall N."/>
            <person name="Watson M."/>
            <person name="Adriaenssens E.M."/>
            <person name="Foster-Nyarko E."/>
            <person name="Jarju S."/>
            <person name="Secka A."/>
            <person name="Antonio M."/>
            <person name="Oren A."/>
            <person name="Chaudhuri R."/>
            <person name="La Ragione R.M."/>
            <person name="Hildebrand F."/>
            <person name="Pallen M.J."/>
        </authorList>
    </citation>
    <scope>NUCLEOTIDE SEQUENCE [LARGE SCALE GENOMIC DNA]</scope>
    <source>
        <strain evidence="2 3">Sa1BUA8</strain>
    </source>
</reference>
<evidence type="ECO:0000313" key="2">
    <source>
        <dbReference type="EMBL" id="MBE7699643.1"/>
    </source>
</evidence>
<gene>
    <name evidence="2" type="ORF">H9623_04875</name>
</gene>
<sequence length="426" mass="45686">MPAHHDPFDAGFSGDRDRDYEIRTVLGGATNGTADVGEVLAAVAHVRDKDHQGWFDAWHALGDRVAGIATGAAAAGHDASAAAAFLRASAYYAVAVDAVAALGSDDLLLPTFRKHRAAWDRWVGTSGLDVERVDVPYEGTTLPGYLFHAPRMPGGSTTGGAGRGPSGPRPLLVAVNGSDGSLTAMWNACAAGALRRGYHVFVFDGPGQQSMLFEHGTPFRYDFEAVLTPVLDALVDRPDVDAQRVAVYGSSQAGYWVPRALAFEHRLAAAVVDPGVVEVAASWTTTMPKALLKLLDEGKDHAFDRDMDLGLRLSKGTAATWRFRSRPYGVEGYAATLRAVQKYDLRDVAARITTPLLVTAPEGEQFWPGQSEELVRLAPDVATLVRFTAAEGASLHCQPLARALTEQRVFDWLDEALAPVLVADER</sequence>
<dbReference type="InterPro" id="IPR029058">
    <property type="entry name" value="AB_hydrolase_fold"/>
</dbReference>
<organism evidence="2 3">
    <name type="scientific">Oerskovia douganii</name>
    <dbReference type="NCBI Taxonomy" id="2762210"/>
    <lineage>
        <taxon>Bacteria</taxon>
        <taxon>Bacillati</taxon>
        <taxon>Actinomycetota</taxon>
        <taxon>Actinomycetes</taxon>
        <taxon>Micrococcales</taxon>
        <taxon>Cellulomonadaceae</taxon>
        <taxon>Oerskovia</taxon>
    </lineage>
</organism>
<dbReference type="Gene3D" id="1.20.1440.110">
    <property type="entry name" value="acylaminoacyl peptidase"/>
    <property type="match status" value="1"/>
</dbReference>
<dbReference type="GO" id="GO:0004177">
    <property type="term" value="F:aminopeptidase activity"/>
    <property type="evidence" value="ECO:0007669"/>
    <property type="project" value="UniProtKB-KW"/>
</dbReference>
<dbReference type="InterPro" id="IPR050261">
    <property type="entry name" value="FrsA_esterase"/>
</dbReference>